<evidence type="ECO:0000256" key="3">
    <source>
        <dbReference type="ARBA" id="ARBA00022448"/>
    </source>
</evidence>
<feature type="domain" description="Major facilitator superfamily (MFS) profile" evidence="11">
    <location>
        <begin position="22"/>
        <end position="454"/>
    </location>
</feature>
<feature type="transmembrane region" description="Helical" evidence="10">
    <location>
        <begin position="432"/>
        <end position="450"/>
    </location>
</feature>
<evidence type="ECO:0000256" key="2">
    <source>
        <dbReference type="ARBA" id="ARBA00010992"/>
    </source>
</evidence>
<dbReference type="Gene3D" id="1.20.1250.20">
    <property type="entry name" value="MFS general substrate transporter like domains"/>
    <property type="match status" value="1"/>
</dbReference>
<dbReference type="InterPro" id="IPR003663">
    <property type="entry name" value="Sugar/inositol_transpt"/>
</dbReference>
<feature type="transmembrane region" description="Helical" evidence="10">
    <location>
        <begin position="115"/>
        <end position="134"/>
    </location>
</feature>
<sequence>MTASAGLKRGRRRPPRRNLVAVISIVVLSGAFFGYDQGVISGALRDIRQTFHADTFAVEVAASWVTPGALVGALLGGHLADRVGRRGALWVAAATFAVGRILQATAPVIGVMFGARLILGLGIGVASVAGPMYAAEAAPERIRGSLLAVYQFSTTFAIFIGYLADELFEAGNSWRYLLVAAALLGLALALVTTVIPDSAVWYFGRGDRRRAEASLRATVPQRKVPQRLHAIEESLAAGKAGWREVLSPQWRRPLALGVGMALFQQLTGINGIIYYADEIFSFAGFHTPQAQLAATTWAIGGVDSLFTLVAVAFLDRLGRRPLLLVGLLGMAVSLVVVSVSFAKMDPAARTAGATGHHPTDAGIFLLIGVVMFVAFYAMSIGPTAWTVINEIFPGRIRGRCVAIASATHWGTEYLITQFFLSMLDALGRSGVFALFAGTCVLGFLFVWRYLPETKGKTLEQIQQMWQTDARAQRPHHADDQLSGTA</sequence>
<keyword evidence="7 10" id="KW-1133">Transmembrane helix</keyword>
<gene>
    <name evidence="12" type="ORF">PSN13_03330</name>
</gene>
<dbReference type="RefSeq" id="WP_112676597.1">
    <property type="nucleotide sequence ID" value="NZ_PYAG01000012.1"/>
</dbReference>
<keyword evidence="4" id="KW-1003">Cell membrane</keyword>
<reference evidence="12 13" key="1">
    <citation type="submission" date="2018-03" db="EMBL/GenBank/DDBJ databases">
        <title>Defining the species Micromonospora saelicesensis and Micromonospora noduli under the framework of genomics.</title>
        <authorList>
            <person name="Riesco R."/>
            <person name="Trujillo M.E."/>
        </authorList>
    </citation>
    <scope>NUCLEOTIDE SEQUENCE [LARGE SCALE GENOMIC DNA]</scope>
    <source>
        <strain evidence="12 13">PSN13</strain>
    </source>
</reference>
<proteinExistence type="inferred from homology"/>
<accession>A0A328NRE0</accession>
<dbReference type="InterPro" id="IPR005829">
    <property type="entry name" value="Sugar_transporter_CS"/>
</dbReference>
<comment type="subcellular location">
    <subcellularLocation>
        <location evidence="1">Cell membrane</location>
        <topology evidence="1">Multi-pass membrane protein</topology>
    </subcellularLocation>
</comment>
<dbReference type="PRINTS" id="PR00171">
    <property type="entry name" value="SUGRTRNSPORT"/>
</dbReference>
<feature type="transmembrane region" description="Helical" evidence="10">
    <location>
        <begin position="176"/>
        <end position="203"/>
    </location>
</feature>
<name>A0A328NRE0_9ACTN</name>
<evidence type="ECO:0000256" key="10">
    <source>
        <dbReference type="SAM" id="Phobius"/>
    </source>
</evidence>
<dbReference type="EMBL" id="PYAG01000012">
    <property type="protein sequence ID" value="RAO34463.1"/>
    <property type="molecule type" value="Genomic_DNA"/>
</dbReference>
<dbReference type="PROSITE" id="PS50850">
    <property type="entry name" value="MFS"/>
    <property type="match status" value="1"/>
</dbReference>
<feature type="transmembrane region" description="Helical" evidence="10">
    <location>
        <begin position="254"/>
        <end position="276"/>
    </location>
</feature>
<dbReference type="PANTHER" id="PTHR48020:SF12">
    <property type="entry name" value="PROTON MYO-INOSITOL COTRANSPORTER"/>
    <property type="match status" value="1"/>
</dbReference>
<evidence type="ECO:0000256" key="8">
    <source>
        <dbReference type="ARBA" id="ARBA00023136"/>
    </source>
</evidence>
<keyword evidence="5" id="KW-0762">Sugar transport</keyword>
<dbReference type="InterPro" id="IPR050814">
    <property type="entry name" value="Myo-inositol_Transporter"/>
</dbReference>
<comment type="caution">
    <text evidence="12">The sequence shown here is derived from an EMBL/GenBank/DDBJ whole genome shotgun (WGS) entry which is preliminary data.</text>
</comment>
<dbReference type="GO" id="GO:0005886">
    <property type="term" value="C:plasma membrane"/>
    <property type="evidence" value="ECO:0007669"/>
    <property type="project" value="UniProtKB-SubCell"/>
</dbReference>
<feature type="transmembrane region" description="Helical" evidence="10">
    <location>
        <begin position="362"/>
        <end position="388"/>
    </location>
</feature>
<dbReference type="SUPFAM" id="SSF103473">
    <property type="entry name" value="MFS general substrate transporter"/>
    <property type="match status" value="1"/>
</dbReference>
<feature type="transmembrane region" description="Helical" evidence="10">
    <location>
        <begin position="146"/>
        <end position="164"/>
    </location>
</feature>
<dbReference type="PANTHER" id="PTHR48020">
    <property type="entry name" value="PROTON MYO-INOSITOL COTRANSPORTER"/>
    <property type="match status" value="1"/>
</dbReference>
<feature type="transmembrane region" description="Helical" evidence="10">
    <location>
        <begin position="88"/>
        <end position="109"/>
    </location>
</feature>
<dbReference type="GO" id="GO:0022857">
    <property type="term" value="F:transmembrane transporter activity"/>
    <property type="evidence" value="ECO:0007669"/>
    <property type="project" value="InterPro"/>
</dbReference>
<evidence type="ECO:0000256" key="1">
    <source>
        <dbReference type="ARBA" id="ARBA00004651"/>
    </source>
</evidence>
<feature type="transmembrane region" description="Helical" evidence="10">
    <location>
        <begin position="321"/>
        <end position="342"/>
    </location>
</feature>
<evidence type="ECO:0000256" key="9">
    <source>
        <dbReference type="RuleBase" id="RU003346"/>
    </source>
</evidence>
<dbReference type="FunFam" id="1.20.1250.20:FF:000218">
    <property type="entry name" value="facilitated trehalose transporter Tret1"/>
    <property type="match status" value="1"/>
</dbReference>
<comment type="similarity">
    <text evidence="2 9">Belongs to the major facilitator superfamily. Sugar transporter (TC 2.A.1.1) family.</text>
</comment>
<evidence type="ECO:0000256" key="4">
    <source>
        <dbReference type="ARBA" id="ARBA00022475"/>
    </source>
</evidence>
<evidence type="ECO:0000256" key="7">
    <source>
        <dbReference type="ARBA" id="ARBA00022989"/>
    </source>
</evidence>
<feature type="transmembrane region" description="Helical" evidence="10">
    <location>
        <begin position="18"/>
        <end position="35"/>
    </location>
</feature>
<dbReference type="Proteomes" id="UP000249419">
    <property type="component" value="Unassembled WGS sequence"/>
</dbReference>
<evidence type="ECO:0000313" key="13">
    <source>
        <dbReference type="Proteomes" id="UP000249419"/>
    </source>
</evidence>
<feature type="transmembrane region" description="Helical" evidence="10">
    <location>
        <begin position="55"/>
        <end position="76"/>
    </location>
</feature>
<keyword evidence="3 9" id="KW-0813">Transport</keyword>
<dbReference type="PROSITE" id="PS00217">
    <property type="entry name" value="SUGAR_TRANSPORT_2"/>
    <property type="match status" value="1"/>
</dbReference>
<evidence type="ECO:0000313" key="12">
    <source>
        <dbReference type="EMBL" id="RAO34463.1"/>
    </source>
</evidence>
<dbReference type="InterPro" id="IPR036259">
    <property type="entry name" value="MFS_trans_sf"/>
</dbReference>
<dbReference type="Pfam" id="PF00083">
    <property type="entry name" value="Sugar_tr"/>
    <property type="match status" value="1"/>
</dbReference>
<dbReference type="AlphaFoldDB" id="A0A328NRE0"/>
<dbReference type="PROSITE" id="PS00216">
    <property type="entry name" value="SUGAR_TRANSPORT_1"/>
    <property type="match status" value="1"/>
</dbReference>
<evidence type="ECO:0000256" key="6">
    <source>
        <dbReference type="ARBA" id="ARBA00022692"/>
    </source>
</evidence>
<evidence type="ECO:0000259" key="11">
    <source>
        <dbReference type="PROSITE" id="PS50850"/>
    </source>
</evidence>
<dbReference type="InterPro" id="IPR020846">
    <property type="entry name" value="MFS_dom"/>
</dbReference>
<feature type="transmembrane region" description="Helical" evidence="10">
    <location>
        <begin position="296"/>
        <end position="314"/>
    </location>
</feature>
<organism evidence="12 13">
    <name type="scientific">Micromonospora saelicesensis</name>
    <dbReference type="NCBI Taxonomy" id="285676"/>
    <lineage>
        <taxon>Bacteria</taxon>
        <taxon>Bacillati</taxon>
        <taxon>Actinomycetota</taxon>
        <taxon>Actinomycetes</taxon>
        <taxon>Micromonosporales</taxon>
        <taxon>Micromonosporaceae</taxon>
        <taxon>Micromonospora</taxon>
    </lineage>
</organism>
<evidence type="ECO:0000256" key="5">
    <source>
        <dbReference type="ARBA" id="ARBA00022597"/>
    </source>
</evidence>
<dbReference type="InterPro" id="IPR005828">
    <property type="entry name" value="MFS_sugar_transport-like"/>
</dbReference>
<keyword evidence="8 10" id="KW-0472">Membrane</keyword>
<dbReference type="NCBIfam" id="TIGR00879">
    <property type="entry name" value="SP"/>
    <property type="match status" value="1"/>
</dbReference>
<keyword evidence="6 10" id="KW-0812">Transmembrane</keyword>
<feature type="transmembrane region" description="Helical" evidence="10">
    <location>
        <begin position="400"/>
        <end position="420"/>
    </location>
</feature>
<protein>
    <submittedName>
        <fullName evidence="12">Arabinose-proton symporter</fullName>
    </submittedName>
</protein>